<keyword evidence="3 7" id="KW-1003">Cell membrane</keyword>
<evidence type="ECO:0000256" key="3">
    <source>
        <dbReference type="ARBA" id="ARBA00022475"/>
    </source>
</evidence>
<comment type="caution">
    <text evidence="10">The sequence shown here is derived from an EMBL/GenBank/DDBJ whole genome shotgun (WGS) entry which is preliminary data.</text>
</comment>
<dbReference type="InterPro" id="IPR027304">
    <property type="entry name" value="Trigger_fact/SurA_dom_sf"/>
</dbReference>
<dbReference type="PANTHER" id="PTHR47245">
    <property type="entry name" value="PEPTIDYLPROLYL ISOMERASE"/>
    <property type="match status" value="1"/>
</dbReference>
<gene>
    <name evidence="10" type="primary">prsA1</name>
    <name evidence="7" type="synonym">prsA</name>
    <name evidence="10" type="ORF">ATZ99_15360</name>
</gene>
<keyword evidence="4 7" id="KW-0472">Membrane</keyword>
<sequence length="294" mass="33562">MRNLSLKKAAIIFIIATLIIGLIAGCSEKKSEAVAKVNGEVISKDELYDLMVKTIGEEALDYLISQKIIDLEAKKQNIAVTDEDINKELEKIYEAYGGETAFKQNLAMGGYSFEEYKKNLAMSIKTKKLIAPRISITEEEMKSYFNEHKDEFAQKEQVRARHILVDDEKLANEISAKLKNGQDFAELAKQYSKDTASKESGGDLGFFSRGDMVKEFEDAAFSLKVGEISSPVKTQYGYHIIKVEEKKDAQEASFDKSKEKIKDILFNQKFQQEYDPWMQELYSKYNVEYLLNKN</sequence>
<dbReference type="OrthoDB" id="14196at2"/>
<dbReference type="SUPFAM" id="SSF109998">
    <property type="entry name" value="Triger factor/SurA peptide-binding domain-like"/>
    <property type="match status" value="1"/>
</dbReference>
<dbReference type="SUPFAM" id="SSF54534">
    <property type="entry name" value="FKBP-like"/>
    <property type="match status" value="1"/>
</dbReference>
<proteinExistence type="inferred from homology"/>
<dbReference type="GO" id="GO:0006457">
    <property type="term" value="P:protein folding"/>
    <property type="evidence" value="ECO:0007669"/>
    <property type="project" value="UniProtKB-UniRule"/>
</dbReference>
<dbReference type="Gene3D" id="3.10.50.40">
    <property type="match status" value="1"/>
</dbReference>
<dbReference type="Gene3D" id="1.10.4030.10">
    <property type="entry name" value="Porin chaperone SurA, peptide-binding domain"/>
    <property type="match status" value="1"/>
</dbReference>
<keyword evidence="5 7" id="KW-0564">Palmitate</keyword>
<dbReference type="InterPro" id="IPR000297">
    <property type="entry name" value="PPIase_PpiC"/>
</dbReference>
<dbReference type="STRING" id="520767.ATZ99_15360"/>
<name>A0A161PWE7_9FIRM</name>
<dbReference type="HAMAP" id="MF_01145">
    <property type="entry name" value="Foldase_PrsA"/>
    <property type="match status" value="1"/>
</dbReference>
<dbReference type="RefSeq" id="WP_068748657.1">
    <property type="nucleotide sequence ID" value="NZ_LOHZ01000033.1"/>
</dbReference>
<evidence type="ECO:0000259" key="9">
    <source>
        <dbReference type="PROSITE" id="PS50198"/>
    </source>
</evidence>
<evidence type="ECO:0000256" key="8">
    <source>
        <dbReference type="PROSITE-ProRule" id="PRU00278"/>
    </source>
</evidence>
<evidence type="ECO:0000256" key="7">
    <source>
        <dbReference type="HAMAP-Rule" id="MF_01145"/>
    </source>
</evidence>
<evidence type="ECO:0000313" key="11">
    <source>
        <dbReference type="Proteomes" id="UP000075737"/>
    </source>
</evidence>
<evidence type="ECO:0000256" key="6">
    <source>
        <dbReference type="ARBA" id="ARBA00023288"/>
    </source>
</evidence>
<comment type="subcellular location">
    <subcellularLocation>
        <location evidence="1 7">Cell membrane</location>
        <topology evidence="1 7">Lipid-anchor</topology>
    </subcellularLocation>
</comment>
<dbReference type="Pfam" id="PF13624">
    <property type="entry name" value="SurA_N_3"/>
    <property type="match status" value="1"/>
</dbReference>
<dbReference type="GO" id="GO:0003755">
    <property type="term" value="F:peptidyl-prolyl cis-trans isomerase activity"/>
    <property type="evidence" value="ECO:0007669"/>
    <property type="project" value="UniProtKB-UniRule"/>
</dbReference>
<feature type="domain" description="PpiC" evidence="9">
    <location>
        <begin position="155"/>
        <end position="245"/>
    </location>
</feature>
<keyword evidence="6 7" id="KW-0449">Lipoprotein</keyword>
<evidence type="ECO:0000256" key="4">
    <source>
        <dbReference type="ARBA" id="ARBA00023136"/>
    </source>
</evidence>
<comment type="catalytic activity">
    <reaction evidence="7">
        <text>[protein]-peptidylproline (omega=180) = [protein]-peptidylproline (omega=0)</text>
        <dbReference type="Rhea" id="RHEA:16237"/>
        <dbReference type="Rhea" id="RHEA-COMP:10747"/>
        <dbReference type="Rhea" id="RHEA-COMP:10748"/>
        <dbReference type="ChEBI" id="CHEBI:83833"/>
        <dbReference type="ChEBI" id="CHEBI:83834"/>
        <dbReference type="EC" id="5.2.1.8"/>
    </reaction>
</comment>
<dbReference type="EC" id="5.2.1.8" evidence="7"/>
<dbReference type="InterPro" id="IPR050245">
    <property type="entry name" value="PrsA_foldase"/>
</dbReference>
<dbReference type="InterPro" id="IPR046357">
    <property type="entry name" value="PPIase_dom_sf"/>
</dbReference>
<dbReference type="PANTHER" id="PTHR47245:SF2">
    <property type="entry name" value="PEPTIDYL-PROLYL CIS-TRANS ISOMERASE HP_0175-RELATED"/>
    <property type="match status" value="1"/>
</dbReference>
<comment type="similarity">
    <text evidence="2 7">Belongs to the PrsA family.</text>
</comment>
<protein>
    <recommendedName>
        <fullName evidence="7">Foldase protein PrsA</fullName>
        <ecNumber evidence="7">5.2.1.8</ecNumber>
    </recommendedName>
</protein>
<reference evidence="10 11" key="1">
    <citation type="submission" date="2015-12" db="EMBL/GenBank/DDBJ databases">
        <title>Draft genome of Thermovenabulum gondwanense isolated from a red thermophilic microbial mat colonisisng an outflow channel of a bore well.</title>
        <authorList>
            <person name="Patel B.K."/>
        </authorList>
    </citation>
    <scope>NUCLEOTIDE SEQUENCE [LARGE SCALE GENOMIC DNA]</scope>
    <source>
        <strain evidence="10 11">R270</strain>
    </source>
</reference>
<evidence type="ECO:0000256" key="1">
    <source>
        <dbReference type="ARBA" id="ARBA00004193"/>
    </source>
</evidence>
<dbReference type="EMBL" id="LOHZ01000033">
    <property type="protein sequence ID" value="KYO65500.1"/>
    <property type="molecule type" value="Genomic_DNA"/>
</dbReference>
<keyword evidence="7 8" id="KW-0697">Rotamase</keyword>
<dbReference type="GO" id="GO:0005886">
    <property type="term" value="C:plasma membrane"/>
    <property type="evidence" value="ECO:0007669"/>
    <property type="project" value="UniProtKB-SubCell"/>
</dbReference>
<dbReference type="AlphaFoldDB" id="A0A161PWE7"/>
<dbReference type="InterPro" id="IPR023058">
    <property type="entry name" value="PPIase_PpiC_CS"/>
</dbReference>
<keyword evidence="7 8" id="KW-0413">Isomerase</keyword>
<dbReference type="Proteomes" id="UP000075737">
    <property type="component" value="Unassembled WGS sequence"/>
</dbReference>
<dbReference type="Pfam" id="PF13616">
    <property type="entry name" value="Rotamase_3"/>
    <property type="match status" value="1"/>
</dbReference>
<dbReference type="PROSITE" id="PS51257">
    <property type="entry name" value="PROKAR_LIPOPROTEIN"/>
    <property type="match status" value="1"/>
</dbReference>
<keyword evidence="7" id="KW-0732">Signal</keyword>
<evidence type="ECO:0000256" key="2">
    <source>
        <dbReference type="ARBA" id="ARBA00006071"/>
    </source>
</evidence>
<evidence type="ECO:0000313" key="10">
    <source>
        <dbReference type="EMBL" id="KYO65500.1"/>
    </source>
</evidence>
<dbReference type="PROSITE" id="PS01096">
    <property type="entry name" value="PPIC_PPIASE_1"/>
    <property type="match status" value="1"/>
</dbReference>
<dbReference type="InterPro" id="IPR023059">
    <property type="entry name" value="Foldase_PrsA"/>
</dbReference>
<organism evidence="10 11">
    <name type="scientific">Thermovenabulum gondwanense</name>
    <dbReference type="NCBI Taxonomy" id="520767"/>
    <lineage>
        <taxon>Bacteria</taxon>
        <taxon>Bacillati</taxon>
        <taxon>Bacillota</taxon>
        <taxon>Clostridia</taxon>
        <taxon>Thermosediminibacterales</taxon>
        <taxon>Thermosediminibacteraceae</taxon>
        <taxon>Thermovenabulum</taxon>
    </lineage>
</organism>
<keyword evidence="11" id="KW-1185">Reference proteome</keyword>
<comment type="function">
    <text evidence="7">Plays a major role in protein secretion by helping the post-translocational extracellular folding of several secreted proteins.</text>
</comment>
<dbReference type="PROSITE" id="PS50198">
    <property type="entry name" value="PPIC_PPIASE_2"/>
    <property type="match status" value="1"/>
</dbReference>
<evidence type="ECO:0000256" key="5">
    <source>
        <dbReference type="ARBA" id="ARBA00023139"/>
    </source>
</evidence>
<accession>A0A161PWE7</accession>